<sequence length="255" mass="29178">MDARALLKASKLGSRRIEHPHIKYNSLGKISCIVCGVPIKSEITWKAHILSKTHKENAARGTDALKRIHDQVKSRDLPAKRPKVEVVNKTMADFESSGSELKGSEFKIPDVPHEEKPKKEEKTEEVQKGVLPEGFFDDARKDAEARHVPFRDKMDEEMEAFQKELGALNQESDQILEKDNEEMVVARNLAEVDKQMAMWEKVHELELLKEAHLARKKIVKSDDAPNVKEEAEIDEDDSDIDEDELNDFRFRASVR</sequence>
<feature type="domain" description="ZNF380 coiled-coil" evidence="17">
    <location>
        <begin position="131"/>
        <end position="210"/>
    </location>
</feature>
<keyword evidence="8" id="KW-0863">Zinc-finger</keyword>
<evidence type="ECO:0000259" key="17">
    <source>
        <dbReference type="Pfam" id="PF23406"/>
    </source>
</evidence>
<keyword evidence="9" id="KW-0498">Mitosis</keyword>
<accession>A0A0R3TM86</accession>
<evidence type="ECO:0000256" key="13">
    <source>
        <dbReference type="ARBA" id="ARBA00023306"/>
    </source>
</evidence>
<dbReference type="GO" id="GO:0005681">
    <property type="term" value="C:spliceosomal complex"/>
    <property type="evidence" value="ECO:0007669"/>
    <property type="project" value="InterPro"/>
</dbReference>
<evidence type="ECO:0000313" key="18">
    <source>
        <dbReference type="EMBL" id="VDO04357.1"/>
    </source>
</evidence>
<dbReference type="GO" id="GO:0033260">
    <property type="term" value="P:nuclear DNA replication"/>
    <property type="evidence" value="ECO:0007669"/>
    <property type="project" value="TreeGrafter"/>
</dbReference>
<dbReference type="EMBL" id="UZAE01012284">
    <property type="protein sequence ID" value="VDO04357.1"/>
    <property type="molecule type" value="Genomic_DNA"/>
</dbReference>
<dbReference type="GO" id="GO:0033314">
    <property type="term" value="P:mitotic DNA replication checkpoint signaling"/>
    <property type="evidence" value="ECO:0007669"/>
    <property type="project" value="TreeGrafter"/>
</dbReference>
<keyword evidence="7" id="KW-0479">Metal-binding</keyword>
<feature type="region of interest" description="Disordered" evidence="16">
    <location>
        <begin position="221"/>
        <end position="246"/>
    </location>
</feature>
<dbReference type="AlphaFoldDB" id="A0A0R3TM86"/>
<evidence type="ECO:0000256" key="14">
    <source>
        <dbReference type="ARBA" id="ARBA00030672"/>
    </source>
</evidence>
<proteinExistence type="predicted"/>
<evidence type="ECO:0000256" key="15">
    <source>
        <dbReference type="SAM" id="Coils"/>
    </source>
</evidence>
<evidence type="ECO:0000256" key="2">
    <source>
        <dbReference type="ARBA" id="ARBA00004324"/>
    </source>
</evidence>
<evidence type="ECO:0000313" key="19">
    <source>
        <dbReference type="Proteomes" id="UP000278807"/>
    </source>
</evidence>
<gene>
    <name evidence="18" type="ORF">HNAJ_LOCUS8409</name>
</gene>
<evidence type="ECO:0000256" key="9">
    <source>
        <dbReference type="ARBA" id="ARBA00022776"/>
    </source>
</evidence>
<dbReference type="GO" id="GO:0003676">
    <property type="term" value="F:nucleic acid binding"/>
    <property type="evidence" value="ECO:0007669"/>
    <property type="project" value="InterPro"/>
</dbReference>
<comment type="subcellular location">
    <subcellularLocation>
        <location evidence="1">Chromosome</location>
    </subcellularLocation>
    <subcellularLocation>
        <location evidence="2">Nucleus speckle</location>
    </subcellularLocation>
</comment>
<evidence type="ECO:0000256" key="1">
    <source>
        <dbReference type="ARBA" id="ARBA00004286"/>
    </source>
</evidence>
<evidence type="ECO:0000256" key="3">
    <source>
        <dbReference type="ARBA" id="ARBA00017358"/>
    </source>
</evidence>
<feature type="coiled-coil region" evidence="15">
    <location>
        <begin position="151"/>
        <end position="178"/>
    </location>
</feature>
<organism evidence="20">
    <name type="scientific">Rodentolepis nana</name>
    <name type="common">Dwarf tapeworm</name>
    <name type="synonym">Hymenolepis nana</name>
    <dbReference type="NCBI Taxonomy" id="102285"/>
    <lineage>
        <taxon>Eukaryota</taxon>
        <taxon>Metazoa</taxon>
        <taxon>Spiralia</taxon>
        <taxon>Lophotrochozoa</taxon>
        <taxon>Platyhelminthes</taxon>
        <taxon>Cestoda</taxon>
        <taxon>Eucestoda</taxon>
        <taxon>Cyclophyllidea</taxon>
        <taxon>Hymenolepididae</taxon>
        <taxon>Rodentolepis</taxon>
    </lineage>
</organism>
<dbReference type="STRING" id="102285.A0A0R3TM86"/>
<feature type="compositionally biased region" description="Basic and acidic residues" evidence="16">
    <location>
        <begin position="102"/>
        <end position="126"/>
    </location>
</feature>
<dbReference type="Pfam" id="PF23406">
    <property type="entry name" value="ZNF380_CC"/>
    <property type="match status" value="1"/>
</dbReference>
<keyword evidence="10" id="KW-0862">Zinc</keyword>
<dbReference type="InterPro" id="IPR040050">
    <property type="entry name" value="ZNF830-like"/>
</dbReference>
<dbReference type="InterPro" id="IPR036236">
    <property type="entry name" value="Znf_C2H2_sf"/>
</dbReference>
<dbReference type="PANTHER" id="PTHR13278">
    <property type="entry name" value="ZINC FINGER PROTEIN 830"/>
    <property type="match status" value="1"/>
</dbReference>
<evidence type="ECO:0000256" key="16">
    <source>
        <dbReference type="SAM" id="MobiDB-lite"/>
    </source>
</evidence>
<dbReference type="InterPro" id="IPR059039">
    <property type="entry name" value="ZNF380_CC"/>
</dbReference>
<keyword evidence="5" id="KW-0217">Developmental protein</keyword>
<evidence type="ECO:0000313" key="20">
    <source>
        <dbReference type="WBParaSite" id="HNAJ_0000841301-mRNA-1"/>
    </source>
</evidence>
<keyword evidence="13" id="KW-0131">Cell cycle</keyword>
<dbReference type="GO" id="GO:0008270">
    <property type="term" value="F:zinc ion binding"/>
    <property type="evidence" value="ECO:0007669"/>
    <property type="project" value="UniProtKB-KW"/>
</dbReference>
<dbReference type="Proteomes" id="UP000278807">
    <property type="component" value="Unassembled WGS sequence"/>
</dbReference>
<evidence type="ECO:0000256" key="5">
    <source>
        <dbReference type="ARBA" id="ARBA00022473"/>
    </source>
</evidence>
<keyword evidence="11 15" id="KW-0175">Coiled coil</keyword>
<dbReference type="GO" id="GO:0044773">
    <property type="term" value="P:mitotic DNA damage checkpoint signaling"/>
    <property type="evidence" value="ECO:0007669"/>
    <property type="project" value="TreeGrafter"/>
</dbReference>
<evidence type="ECO:0000256" key="6">
    <source>
        <dbReference type="ARBA" id="ARBA00022618"/>
    </source>
</evidence>
<evidence type="ECO:0000256" key="8">
    <source>
        <dbReference type="ARBA" id="ARBA00022771"/>
    </source>
</evidence>
<evidence type="ECO:0000256" key="11">
    <source>
        <dbReference type="ARBA" id="ARBA00023054"/>
    </source>
</evidence>
<keyword evidence="6" id="KW-0132">Cell division</keyword>
<keyword evidence="19" id="KW-1185">Reference proteome</keyword>
<reference evidence="20" key="1">
    <citation type="submission" date="2017-02" db="UniProtKB">
        <authorList>
            <consortium name="WormBaseParasite"/>
        </authorList>
    </citation>
    <scope>IDENTIFICATION</scope>
</reference>
<dbReference type="OrthoDB" id="77607at2759"/>
<name>A0A0R3TM86_RODNA</name>
<evidence type="ECO:0000256" key="12">
    <source>
        <dbReference type="ARBA" id="ARBA00023242"/>
    </source>
</evidence>
<evidence type="ECO:0000256" key="7">
    <source>
        <dbReference type="ARBA" id="ARBA00022723"/>
    </source>
</evidence>
<dbReference type="PANTHER" id="PTHR13278:SF0">
    <property type="entry name" value="ZINC FINGER PROTEIN 830"/>
    <property type="match status" value="1"/>
</dbReference>
<keyword evidence="4" id="KW-0158">Chromosome</keyword>
<dbReference type="WBParaSite" id="HNAJ_0000841301-mRNA-1">
    <property type="protein sequence ID" value="HNAJ_0000841301-mRNA-1"/>
    <property type="gene ID" value="HNAJ_0000841301"/>
</dbReference>
<evidence type="ECO:0000256" key="4">
    <source>
        <dbReference type="ARBA" id="ARBA00022454"/>
    </source>
</evidence>
<feature type="compositionally biased region" description="Acidic residues" evidence="16">
    <location>
        <begin position="231"/>
        <end position="245"/>
    </location>
</feature>
<evidence type="ECO:0000256" key="10">
    <source>
        <dbReference type="ARBA" id="ARBA00022833"/>
    </source>
</evidence>
<feature type="region of interest" description="Disordered" evidence="16">
    <location>
        <begin position="95"/>
        <end position="126"/>
    </location>
</feature>
<reference evidence="18 19" key="2">
    <citation type="submission" date="2018-11" db="EMBL/GenBank/DDBJ databases">
        <authorList>
            <consortium name="Pathogen Informatics"/>
        </authorList>
    </citation>
    <scope>NUCLEOTIDE SEQUENCE [LARGE SCALE GENOMIC DNA]</scope>
</reference>
<keyword evidence="12" id="KW-0539">Nucleus</keyword>
<feature type="compositionally biased region" description="Basic and acidic residues" evidence="16">
    <location>
        <begin position="221"/>
        <end position="230"/>
    </location>
</feature>
<dbReference type="SUPFAM" id="SSF57667">
    <property type="entry name" value="beta-beta-alpha zinc fingers"/>
    <property type="match status" value="1"/>
</dbReference>
<protein>
    <recommendedName>
        <fullName evidence="3">Zinc finger protein 830</fullName>
    </recommendedName>
    <alternativeName>
        <fullName evidence="14">Coiled-coil domain-containing protein 16</fullName>
    </alternativeName>
</protein>